<reference evidence="2" key="1">
    <citation type="journal article" date="2020" name="G3 (Bethesda)">
        <title>High-Quality Assemblies for Three Invasive Social Wasps from the &lt;i&gt;Vespula&lt;/i&gt; Genus.</title>
        <authorList>
            <person name="Harrop T.W.R."/>
            <person name="Guhlin J."/>
            <person name="McLaughlin G.M."/>
            <person name="Permina E."/>
            <person name="Stockwell P."/>
            <person name="Gilligan J."/>
            <person name="Le Lec M.F."/>
            <person name="Gruber M.A.M."/>
            <person name="Quinn O."/>
            <person name="Lovegrove M."/>
            <person name="Duncan E.J."/>
            <person name="Remnant E.J."/>
            <person name="Van Eeckhoven J."/>
            <person name="Graham B."/>
            <person name="Knapp R.A."/>
            <person name="Langford K.W."/>
            <person name="Kronenberg Z."/>
            <person name="Press M.O."/>
            <person name="Eacker S.M."/>
            <person name="Wilson-Rankin E.E."/>
            <person name="Purcell J."/>
            <person name="Lester P.J."/>
            <person name="Dearden P.K."/>
        </authorList>
    </citation>
    <scope>NUCLEOTIDE SEQUENCE</scope>
    <source>
        <strain evidence="2">Linc-1</strain>
    </source>
</reference>
<dbReference type="AlphaFoldDB" id="A0A834L0A6"/>
<protein>
    <submittedName>
        <fullName evidence="2">Uncharacterized protein</fullName>
    </submittedName>
</protein>
<dbReference type="EMBL" id="JACSDZ010000002">
    <property type="protein sequence ID" value="KAF7413611.1"/>
    <property type="molecule type" value="Genomic_DNA"/>
</dbReference>
<feature type="region of interest" description="Disordered" evidence="1">
    <location>
        <begin position="35"/>
        <end position="75"/>
    </location>
</feature>
<accession>A0A834L0A6</accession>
<organism evidence="2 3">
    <name type="scientific">Vespula germanica</name>
    <name type="common">German yellow jacket</name>
    <name type="synonym">Paravespula germanica</name>
    <dbReference type="NCBI Taxonomy" id="30212"/>
    <lineage>
        <taxon>Eukaryota</taxon>
        <taxon>Metazoa</taxon>
        <taxon>Ecdysozoa</taxon>
        <taxon>Arthropoda</taxon>
        <taxon>Hexapoda</taxon>
        <taxon>Insecta</taxon>
        <taxon>Pterygota</taxon>
        <taxon>Neoptera</taxon>
        <taxon>Endopterygota</taxon>
        <taxon>Hymenoptera</taxon>
        <taxon>Apocrita</taxon>
        <taxon>Aculeata</taxon>
        <taxon>Vespoidea</taxon>
        <taxon>Vespidae</taxon>
        <taxon>Vespinae</taxon>
        <taxon>Vespula</taxon>
    </lineage>
</organism>
<comment type="caution">
    <text evidence="2">The sequence shown here is derived from an EMBL/GenBank/DDBJ whole genome shotgun (WGS) entry which is preliminary data.</text>
</comment>
<evidence type="ECO:0000313" key="2">
    <source>
        <dbReference type="EMBL" id="KAF7413611.1"/>
    </source>
</evidence>
<proteinExistence type="predicted"/>
<sequence length="75" mass="8645">MSRYFEKKSKSERLFSGKLFDRNLSLGRLVCHYENGRGEKRRKAKDEEEEGEEEEEEEEEEGEEEGEEGGGGGGR</sequence>
<evidence type="ECO:0000313" key="3">
    <source>
        <dbReference type="Proteomes" id="UP000617340"/>
    </source>
</evidence>
<dbReference type="Proteomes" id="UP000617340">
    <property type="component" value="Unassembled WGS sequence"/>
</dbReference>
<gene>
    <name evidence="2" type="ORF">HZH68_002100</name>
</gene>
<keyword evidence="3" id="KW-1185">Reference proteome</keyword>
<name>A0A834L0A6_VESGE</name>
<evidence type="ECO:0000256" key="1">
    <source>
        <dbReference type="SAM" id="MobiDB-lite"/>
    </source>
</evidence>
<feature type="compositionally biased region" description="Acidic residues" evidence="1">
    <location>
        <begin position="47"/>
        <end position="68"/>
    </location>
</feature>